<accession>A0A146LCU3</accession>
<proteinExistence type="predicted"/>
<feature type="compositionally biased region" description="Pro residues" evidence="1">
    <location>
        <begin position="49"/>
        <end position="86"/>
    </location>
</feature>
<reference evidence="2" key="1">
    <citation type="journal article" date="2016" name="Gigascience">
        <title>De novo construction of an expanded transcriptome assembly for the western tarnished plant bug, Lygus hesperus.</title>
        <authorList>
            <person name="Tassone E.E."/>
            <person name="Geib S.M."/>
            <person name="Hall B."/>
            <person name="Fabrick J.A."/>
            <person name="Brent C.S."/>
            <person name="Hull J.J."/>
        </authorList>
    </citation>
    <scope>NUCLEOTIDE SEQUENCE</scope>
</reference>
<sequence>MGVSASVSALTCEEAELLYHTEVMVKPDSPILDRELKGTLDFHSLQQSPQPPAEPPAPPEEPPALPVGPSEKPPGPPAEPPAPPELPKNYDARIEAIHRRLQVLQDTLDKIKGNLNRVGQQRCQPPAGVWSTDGPPGLMDNQFAPQGRRRSHRRRRSQRNSHYERELSIDGLHIRVFRNVHMQCTTISPAPFYHPALY</sequence>
<protein>
    <submittedName>
        <fullName evidence="2">Uncharacterized protein</fullName>
    </submittedName>
</protein>
<feature type="compositionally biased region" description="Basic residues" evidence="1">
    <location>
        <begin position="147"/>
        <end position="159"/>
    </location>
</feature>
<feature type="region of interest" description="Disordered" evidence="1">
    <location>
        <begin position="119"/>
        <end position="163"/>
    </location>
</feature>
<evidence type="ECO:0000256" key="1">
    <source>
        <dbReference type="SAM" id="MobiDB-lite"/>
    </source>
</evidence>
<feature type="region of interest" description="Disordered" evidence="1">
    <location>
        <begin position="36"/>
        <end position="88"/>
    </location>
</feature>
<evidence type="ECO:0000313" key="2">
    <source>
        <dbReference type="EMBL" id="JAQ04966.1"/>
    </source>
</evidence>
<dbReference type="AlphaFoldDB" id="A0A146LCU3"/>
<dbReference type="EMBL" id="GDHC01013663">
    <property type="protein sequence ID" value="JAQ04966.1"/>
    <property type="molecule type" value="Transcribed_RNA"/>
</dbReference>
<name>A0A146LCU3_LYGHE</name>
<organism evidence="2">
    <name type="scientific">Lygus hesperus</name>
    <name type="common">Western plant bug</name>
    <dbReference type="NCBI Taxonomy" id="30085"/>
    <lineage>
        <taxon>Eukaryota</taxon>
        <taxon>Metazoa</taxon>
        <taxon>Ecdysozoa</taxon>
        <taxon>Arthropoda</taxon>
        <taxon>Hexapoda</taxon>
        <taxon>Insecta</taxon>
        <taxon>Pterygota</taxon>
        <taxon>Neoptera</taxon>
        <taxon>Paraneoptera</taxon>
        <taxon>Hemiptera</taxon>
        <taxon>Heteroptera</taxon>
        <taxon>Panheteroptera</taxon>
        <taxon>Cimicomorpha</taxon>
        <taxon>Miridae</taxon>
        <taxon>Mirini</taxon>
        <taxon>Lygus</taxon>
    </lineage>
</organism>
<gene>
    <name evidence="2" type="ORF">g.54634</name>
</gene>